<organism evidence="3">
    <name type="scientific">Amblyomma aureolatum</name>
    <dbReference type="NCBI Taxonomy" id="187763"/>
    <lineage>
        <taxon>Eukaryota</taxon>
        <taxon>Metazoa</taxon>
        <taxon>Ecdysozoa</taxon>
        <taxon>Arthropoda</taxon>
        <taxon>Chelicerata</taxon>
        <taxon>Arachnida</taxon>
        <taxon>Acari</taxon>
        <taxon>Parasitiformes</taxon>
        <taxon>Ixodida</taxon>
        <taxon>Ixodoidea</taxon>
        <taxon>Ixodidae</taxon>
        <taxon>Amblyomminae</taxon>
        <taxon>Amblyomma</taxon>
    </lineage>
</organism>
<feature type="compositionally biased region" description="Low complexity" evidence="1">
    <location>
        <begin position="31"/>
        <end position="42"/>
    </location>
</feature>
<name>A0A1E1WWJ9_9ACAR</name>
<feature type="non-terminal residue" evidence="3">
    <location>
        <position position="164"/>
    </location>
</feature>
<protein>
    <submittedName>
        <fullName evidence="3">Putative secreted protein</fullName>
    </submittedName>
</protein>
<dbReference type="AlphaFoldDB" id="A0A1E1WWJ9"/>
<feature type="signal peptide" evidence="2">
    <location>
        <begin position="1"/>
        <end position="19"/>
    </location>
</feature>
<accession>A0A1E1WWJ9</accession>
<proteinExistence type="evidence at transcript level"/>
<feature type="chain" id="PRO_5009115682" evidence="2">
    <location>
        <begin position="20"/>
        <end position="164"/>
    </location>
</feature>
<feature type="compositionally biased region" description="Pro residues" evidence="1">
    <location>
        <begin position="43"/>
        <end position="77"/>
    </location>
</feature>
<sequence length="164" mass="19068">MKLLAIIAALAFVAQGVVAEGEETTTHLVPKRIGPPIRTTPRPWHPGPWPWPQTRPETGPIPRPRPWPEPWPRPKPLPWPQPWPWPQPHPQPWPQHWPWHRPWPQPKSSPAPVTPTAEPVPQLVKETTENTDLWYADGRVDEQVNPKQMAHTFAYLRRPDTRWP</sequence>
<keyword evidence="2" id="KW-0732">Signal</keyword>
<evidence type="ECO:0000256" key="2">
    <source>
        <dbReference type="SAM" id="SignalP"/>
    </source>
</evidence>
<evidence type="ECO:0000256" key="1">
    <source>
        <dbReference type="SAM" id="MobiDB-lite"/>
    </source>
</evidence>
<feature type="region of interest" description="Disordered" evidence="1">
    <location>
        <begin position="30"/>
        <end position="77"/>
    </location>
</feature>
<reference evidence="3" key="1">
    <citation type="journal article" date="2017" name="Front. Cell. Infect. Microbiol.">
        <title>The Distinct Transcriptional Response of the Midgut of Amblyomma sculptum and Amblyomma aureolatum Ticks to Rickettsia rickettsii Correlates to Their Differences in Susceptibility to Infection.</title>
        <authorList>
            <person name="Martins L.A."/>
            <person name="Galletti M.F.B.M."/>
            <person name="Ribeiro J.M."/>
            <person name="Fujita A."/>
            <person name="Costa F.B."/>
            <person name="Labruna M.B."/>
            <person name="Daffre S."/>
            <person name="Fogaca A.C."/>
        </authorList>
    </citation>
    <scope>NUCLEOTIDE SEQUENCE</scope>
</reference>
<evidence type="ECO:0000313" key="3">
    <source>
        <dbReference type="EMBL" id="JAT91399.1"/>
    </source>
</evidence>
<dbReference type="EMBL" id="GFAC01007789">
    <property type="protein sequence ID" value="JAT91399.1"/>
    <property type="molecule type" value="mRNA"/>
</dbReference>